<organism evidence="3 4">
    <name type="scientific">Geofilum rubicundum JCM 15548</name>
    <dbReference type="NCBI Taxonomy" id="1236989"/>
    <lineage>
        <taxon>Bacteria</taxon>
        <taxon>Pseudomonadati</taxon>
        <taxon>Bacteroidota</taxon>
        <taxon>Bacteroidia</taxon>
        <taxon>Marinilabiliales</taxon>
        <taxon>Marinilabiliaceae</taxon>
        <taxon>Geofilum</taxon>
    </lineage>
</organism>
<dbReference type="InterPro" id="IPR011051">
    <property type="entry name" value="RmlC_Cupin_sf"/>
</dbReference>
<name>A0A0E9LZA2_9BACT</name>
<evidence type="ECO:0000313" key="3">
    <source>
        <dbReference type="EMBL" id="GAO30579.1"/>
    </source>
</evidence>
<reference evidence="3 4" key="1">
    <citation type="journal article" date="2015" name="Microbes Environ.">
        <title>Distribution and evolution of nitrogen fixation genes in the phylum bacteroidetes.</title>
        <authorList>
            <person name="Inoue J."/>
            <person name="Oshima K."/>
            <person name="Suda W."/>
            <person name="Sakamoto M."/>
            <person name="Iino T."/>
            <person name="Noda S."/>
            <person name="Hongoh Y."/>
            <person name="Hattori M."/>
            <person name="Ohkuma M."/>
        </authorList>
    </citation>
    <scope>NUCLEOTIDE SEQUENCE [LARGE SCALE GENOMIC DNA]</scope>
    <source>
        <strain evidence="3">JCM 15548</strain>
    </source>
</reference>
<dbReference type="CDD" id="cd02209">
    <property type="entry name" value="cupin_XRE_C"/>
    <property type="match status" value="1"/>
</dbReference>
<dbReference type="PANTHER" id="PTHR46797">
    <property type="entry name" value="HTH-TYPE TRANSCRIPTIONAL REGULATOR"/>
    <property type="match status" value="1"/>
</dbReference>
<dbReference type="GO" id="GO:0003700">
    <property type="term" value="F:DNA-binding transcription factor activity"/>
    <property type="evidence" value="ECO:0007669"/>
    <property type="project" value="TreeGrafter"/>
</dbReference>
<dbReference type="Gene3D" id="2.60.120.10">
    <property type="entry name" value="Jelly Rolls"/>
    <property type="match status" value="1"/>
</dbReference>
<dbReference type="InterPro" id="IPR010982">
    <property type="entry name" value="Lambda_DNA-bd_dom_sf"/>
</dbReference>
<dbReference type="InterPro" id="IPR013096">
    <property type="entry name" value="Cupin_2"/>
</dbReference>
<dbReference type="InterPro" id="IPR014710">
    <property type="entry name" value="RmlC-like_jellyroll"/>
</dbReference>
<dbReference type="InterPro" id="IPR050807">
    <property type="entry name" value="TransReg_Diox_bact_type"/>
</dbReference>
<dbReference type="GO" id="GO:0005829">
    <property type="term" value="C:cytosol"/>
    <property type="evidence" value="ECO:0007669"/>
    <property type="project" value="TreeGrafter"/>
</dbReference>
<dbReference type="SUPFAM" id="SSF51182">
    <property type="entry name" value="RmlC-like cupins"/>
    <property type="match status" value="1"/>
</dbReference>
<dbReference type="AlphaFoldDB" id="A0A0E9LZA2"/>
<keyword evidence="1" id="KW-0238">DNA-binding</keyword>
<dbReference type="CDD" id="cd00093">
    <property type="entry name" value="HTH_XRE"/>
    <property type="match status" value="1"/>
</dbReference>
<dbReference type="Pfam" id="PF01381">
    <property type="entry name" value="HTH_3"/>
    <property type="match status" value="1"/>
</dbReference>
<accession>A0A0E9LZA2</accession>
<comment type="caution">
    <text evidence="3">The sequence shown here is derived from an EMBL/GenBank/DDBJ whole genome shotgun (WGS) entry which is preliminary data.</text>
</comment>
<evidence type="ECO:0000313" key="4">
    <source>
        <dbReference type="Proteomes" id="UP000032900"/>
    </source>
</evidence>
<dbReference type="RefSeq" id="WP_062125660.1">
    <property type="nucleotide sequence ID" value="NZ_BAZW01000025.1"/>
</dbReference>
<dbReference type="Proteomes" id="UP000032900">
    <property type="component" value="Unassembled WGS sequence"/>
</dbReference>
<dbReference type="InterPro" id="IPR001387">
    <property type="entry name" value="Cro/C1-type_HTH"/>
</dbReference>
<dbReference type="GO" id="GO:0003677">
    <property type="term" value="F:DNA binding"/>
    <property type="evidence" value="ECO:0007669"/>
    <property type="project" value="UniProtKB-KW"/>
</dbReference>
<feature type="domain" description="HTH cro/C1-type" evidence="2">
    <location>
        <begin position="7"/>
        <end position="61"/>
    </location>
</feature>
<dbReference type="PROSITE" id="PS50943">
    <property type="entry name" value="HTH_CROC1"/>
    <property type="match status" value="1"/>
</dbReference>
<dbReference type="EMBL" id="BAZW01000025">
    <property type="protein sequence ID" value="GAO30579.1"/>
    <property type="molecule type" value="Genomic_DNA"/>
</dbReference>
<dbReference type="SUPFAM" id="SSF47413">
    <property type="entry name" value="lambda repressor-like DNA-binding domains"/>
    <property type="match status" value="1"/>
</dbReference>
<sequence>MQPGKKIQSLREERKMAISDLAQGVNLGDEQLERIENGSVAPSLGVLIKLSRALGVRLGTFLDDQLRTGAVITRKGDEDASVSMSNSAVAKNEQLSFFSLAREKADRHMEPFLVEIKPGTPSYPMASTHEGEEFLFVLEGAIKVAYGKDEYLLKVGDSIYLDSIVKHQIYSADDQSAKVLAVVYLPL</sequence>
<dbReference type="OrthoDB" id="9805356at2"/>
<protein>
    <submittedName>
        <fullName evidence="3">Transcriptional regulator, MerR family</fullName>
    </submittedName>
</protein>
<evidence type="ECO:0000259" key="2">
    <source>
        <dbReference type="PROSITE" id="PS50943"/>
    </source>
</evidence>
<dbReference type="Pfam" id="PF07883">
    <property type="entry name" value="Cupin_2"/>
    <property type="match status" value="1"/>
</dbReference>
<dbReference type="Gene3D" id="1.10.260.40">
    <property type="entry name" value="lambda repressor-like DNA-binding domains"/>
    <property type="match status" value="1"/>
</dbReference>
<keyword evidence="4" id="KW-1185">Reference proteome</keyword>
<dbReference type="STRING" id="1236989.JCM15548_12865"/>
<dbReference type="PANTHER" id="PTHR46797:SF19">
    <property type="entry name" value="BLL2473 PROTEIN"/>
    <property type="match status" value="1"/>
</dbReference>
<dbReference type="SMART" id="SM00530">
    <property type="entry name" value="HTH_XRE"/>
    <property type="match status" value="1"/>
</dbReference>
<evidence type="ECO:0000256" key="1">
    <source>
        <dbReference type="ARBA" id="ARBA00023125"/>
    </source>
</evidence>
<proteinExistence type="predicted"/>
<gene>
    <name evidence="3" type="ORF">JCM15548_12865</name>
</gene>